<dbReference type="Proteomes" id="UP001497680">
    <property type="component" value="Unassembled WGS sequence"/>
</dbReference>
<accession>A0ACC0DEB4</accession>
<comment type="caution">
    <text evidence="1">The sequence shown here is derived from an EMBL/GenBank/DDBJ whole genome shotgun (WGS) entry which is preliminary data.</text>
</comment>
<keyword evidence="2" id="KW-1185">Reference proteome</keyword>
<gene>
    <name evidence="1" type="ORF">F4821DRAFT_9535</name>
</gene>
<dbReference type="EMBL" id="MU394289">
    <property type="protein sequence ID" value="KAI6090745.1"/>
    <property type="molecule type" value="Genomic_DNA"/>
</dbReference>
<organism evidence="1 2">
    <name type="scientific">Hypoxylon rubiginosum</name>
    <dbReference type="NCBI Taxonomy" id="110542"/>
    <lineage>
        <taxon>Eukaryota</taxon>
        <taxon>Fungi</taxon>
        <taxon>Dikarya</taxon>
        <taxon>Ascomycota</taxon>
        <taxon>Pezizomycotina</taxon>
        <taxon>Sordariomycetes</taxon>
        <taxon>Xylariomycetidae</taxon>
        <taxon>Xylariales</taxon>
        <taxon>Hypoxylaceae</taxon>
        <taxon>Hypoxylon</taxon>
    </lineage>
</organism>
<evidence type="ECO:0000313" key="1">
    <source>
        <dbReference type="EMBL" id="KAI6090745.1"/>
    </source>
</evidence>
<evidence type="ECO:0000313" key="2">
    <source>
        <dbReference type="Proteomes" id="UP001497680"/>
    </source>
</evidence>
<proteinExistence type="predicted"/>
<sequence length="277" mass="31164">MGFLEFLSALFGWVYTLSWSLSFYPQPILNFRRKSTSGTTVDFPFINTLGFLAYLIYNVIFYSSQSIRDQYALRNHGHTPSVAINDVVFAAHAMVVCAVLTTQYFFPSIWGFERAPGTRPSRLMLGVASGSLIGVAIIIFVVLSAPPDADPRTSWAWLDVIYTVSYIKLLITVVKYVPQLVYNFRNHSTKGWSIWQILLDVLGGLLSIAQLVLDSWLQGDWSGVTGNPAKFALGNVSMLYDVVFMTQHYVLYRDDGTAKDGERDSLLESGEDRRRLD</sequence>
<name>A0ACC0DEB4_9PEZI</name>
<protein>
    <submittedName>
        <fullName evidence="1">PQ loop repeat-domain-containing protein</fullName>
    </submittedName>
</protein>
<reference evidence="1 2" key="1">
    <citation type="journal article" date="2022" name="New Phytol.">
        <title>Ecological generalism drives hyperdiversity of secondary metabolite gene clusters in xylarialean endophytes.</title>
        <authorList>
            <person name="Franco M.E.E."/>
            <person name="Wisecaver J.H."/>
            <person name="Arnold A.E."/>
            <person name="Ju Y.M."/>
            <person name="Slot J.C."/>
            <person name="Ahrendt S."/>
            <person name="Moore L.P."/>
            <person name="Eastman K.E."/>
            <person name="Scott K."/>
            <person name="Konkel Z."/>
            <person name="Mondo S.J."/>
            <person name="Kuo A."/>
            <person name="Hayes R.D."/>
            <person name="Haridas S."/>
            <person name="Andreopoulos B."/>
            <person name="Riley R."/>
            <person name="LaButti K."/>
            <person name="Pangilinan J."/>
            <person name="Lipzen A."/>
            <person name="Amirebrahimi M."/>
            <person name="Yan J."/>
            <person name="Adam C."/>
            <person name="Keymanesh K."/>
            <person name="Ng V."/>
            <person name="Louie K."/>
            <person name="Northen T."/>
            <person name="Drula E."/>
            <person name="Henrissat B."/>
            <person name="Hsieh H.M."/>
            <person name="Youens-Clark K."/>
            <person name="Lutzoni F."/>
            <person name="Miadlikowska J."/>
            <person name="Eastwood D.C."/>
            <person name="Hamelin R.C."/>
            <person name="Grigoriev I.V."/>
            <person name="U'Ren J.M."/>
        </authorList>
    </citation>
    <scope>NUCLEOTIDE SEQUENCE [LARGE SCALE GENOMIC DNA]</scope>
    <source>
        <strain evidence="1 2">ER1909</strain>
    </source>
</reference>